<accession>A0A7D6ZYN6</accession>
<dbReference type="EMBL" id="CP059378">
    <property type="protein sequence ID" value="QLY78755.1"/>
    <property type="molecule type" value="Genomic_DNA"/>
</dbReference>
<gene>
    <name evidence="1" type="ORF">HZF06_16925</name>
</gene>
<reference evidence="1 2" key="1">
    <citation type="submission" date="2020-07" db="EMBL/GenBank/DDBJ databases">
        <title>Electron transfer.</title>
        <authorList>
            <person name="Huang L."/>
            <person name="Liu X."/>
            <person name="Zhou S."/>
        </authorList>
    </citation>
    <scope>NUCLEOTIDE SEQUENCE [LARGE SCALE GENOMIC DNA]</scope>
    <source>
        <strain evidence="1 2">Lx1</strain>
    </source>
</reference>
<dbReference type="InterPro" id="IPR021321">
    <property type="entry name" value="DUF2922"/>
</dbReference>
<protein>
    <submittedName>
        <fullName evidence="1">DUF2922 domain-containing protein</fullName>
    </submittedName>
</protein>
<dbReference type="AlphaFoldDB" id="A0A7D6ZYN6"/>
<proteinExistence type="predicted"/>
<dbReference type="KEGG" id="cint:HZF06_16925"/>
<dbReference type="Proteomes" id="UP000512286">
    <property type="component" value="Chromosome"/>
</dbReference>
<organism evidence="1 2">
    <name type="scientific">Clostridium intestinale</name>
    <dbReference type="NCBI Taxonomy" id="36845"/>
    <lineage>
        <taxon>Bacteria</taxon>
        <taxon>Bacillati</taxon>
        <taxon>Bacillota</taxon>
        <taxon>Clostridia</taxon>
        <taxon>Eubacteriales</taxon>
        <taxon>Clostridiaceae</taxon>
        <taxon>Clostridium</taxon>
    </lineage>
</organism>
<dbReference type="Pfam" id="PF11148">
    <property type="entry name" value="DUF2922"/>
    <property type="match status" value="1"/>
</dbReference>
<sequence length="72" mass="7900">MEHSLSLVFITSNGSKASITIQDVRDDLTNEDVKELMQVIIANDTFLTKNGALVTPYSAKKISKSSTVIEIE</sequence>
<name>A0A7D6ZYN6_9CLOT</name>
<dbReference type="RefSeq" id="WP_181601044.1">
    <property type="nucleotide sequence ID" value="NZ_CP059378.1"/>
</dbReference>
<evidence type="ECO:0000313" key="2">
    <source>
        <dbReference type="Proteomes" id="UP000512286"/>
    </source>
</evidence>
<evidence type="ECO:0000313" key="1">
    <source>
        <dbReference type="EMBL" id="QLY78755.1"/>
    </source>
</evidence>